<organism evidence="5 6">
    <name type="scientific">Adineta steineri</name>
    <dbReference type="NCBI Taxonomy" id="433720"/>
    <lineage>
        <taxon>Eukaryota</taxon>
        <taxon>Metazoa</taxon>
        <taxon>Spiralia</taxon>
        <taxon>Gnathifera</taxon>
        <taxon>Rotifera</taxon>
        <taxon>Eurotatoria</taxon>
        <taxon>Bdelloidea</taxon>
        <taxon>Adinetida</taxon>
        <taxon>Adinetidae</taxon>
        <taxon>Adineta</taxon>
    </lineage>
</organism>
<reference evidence="5" key="1">
    <citation type="submission" date="2021-02" db="EMBL/GenBank/DDBJ databases">
        <authorList>
            <person name="Nowell W R."/>
        </authorList>
    </citation>
    <scope>NUCLEOTIDE SEQUENCE</scope>
</reference>
<protein>
    <recommendedName>
        <fullName evidence="4">ABC transmembrane type-1 domain-containing protein</fullName>
    </recommendedName>
</protein>
<keyword evidence="2" id="KW-1133">Transmembrane helix</keyword>
<proteinExistence type="predicted"/>
<dbReference type="AlphaFoldDB" id="A0A820QCA6"/>
<dbReference type="InterPro" id="IPR011527">
    <property type="entry name" value="ABC1_TM_dom"/>
</dbReference>
<keyword evidence="3" id="KW-0472">Membrane</keyword>
<dbReference type="SUPFAM" id="SSF90123">
    <property type="entry name" value="ABC transporter transmembrane region"/>
    <property type="match status" value="1"/>
</dbReference>
<sequence>MLKLTTSLISMELRAYGKAGTIAEEALSSIRIVLSYNAQQREKKRF</sequence>
<feature type="non-terminal residue" evidence="5">
    <location>
        <position position="1"/>
    </location>
</feature>
<accession>A0A820QCA6</accession>
<evidence type="ECO:0000256" key="3">
    <source>
        <dbReference type="ARBA" id="ARBA00023136"/>
    </source>
</evidence>
<dbReference type="Proteomes" id="UP000663881">
    <property type="component" value="Unassembled WGS sequence"/>
</dbReference>
<dbReference type="GO" id="GO:0005524">
    <property type="term" value="F:ATP binding"/>
    <property type="evidence" value="ECO:0007669"/>
    <property type="project" value="InterPro"/>
</dbReference>
<dbReference type="EMBL" id="CAJOAY010030128">
    <property type="protein sequence ID" value="CAF4417285.1"/>
    <property type="molecule type" value="Genomic_DNA"/>
</dbReference>
<dbReference type="GO" id="GO:0016020">
    <property type="term" value="C:membrane"/>
    <property type="evidence" value="ECO:0007669"/>
    <property type="project" value="InterPro"/>
</dbReference>
<evidence type="ECO:0000256" key="1">
    <source>
        <dbReference type="ARBA" id="ARBA00022692"/>
    </source>
</evidence>
<feature type="domain" description="ABC transmembrane type-1" evidence="4">
    <location>
        <begin position="1"/>
        <end position="46"/>
    </location>
</feature>
<comment type="caution">
    <text evidence="5">The sequence shown here is derived from an EMBL/GenBank/DDBJ whole genome shotgun (WGS) entry which is preliminary data.</text>
</comment>
<dbReference type="GO" id="GO:0140359">
    <property type="term" value="F:ABC-type transporter activity"/>
    <property type="evidence" value="ECO:0007669"/>
    <property type="project" value="InterPro"/>
</dbReference>
<dbReference type="InterPro" id="IPR036640">
    <property type="entry name" value="ABC1_TM_sf"/>
</dbReference>
<keyword evidence="1" id="KW-0812">Transmembrane</keyword>
<evidence type="ECO:0000256" key="2">
    <source>
        <dbReference type="ARBA" id="ARBA00022989"/>
    </source>
</evidence>
<dbReference type="PROSITE" id="PS50929">
    <property type="entry name" value="ABC_TM1F"/>
    <property type="match status" value="1"/>
</dbReference>
<name>A0A820QCA6_9BILA</name>
<gene>
    <name evidence="5" type="ORF">OKA104_LOCUS52312</name>
</gene>
<evidence type="ECO:0000259" key="4">
    <source>
        <dbReference type="PROSITE" id="PS50929"/>
    </source>
</evidence>
<evidence type="ECO:0000313" key="5">
    <source>
        <dbReference type="EMBL" id="CAF4417285.1"/>
    </source>
</evidence>
<evidence type="ECO:0000313" key="6">
    <source>
        <dbReference type="Proteomes" id="UP000663881"/>
    </source>
</evidence>
<dbReference type="Gene3D" id="1.20.1560.10">
    <property type="entry name" value="ABC transporter type 1, transmembrane domain"/>
    <property type="match status" value="1"/>
</dbReference>